<dbReference type="Pfam" id="PF00588">
    <property type="entry name" value="SpoU_methylase"/>
    <property type="match status" value="1"/>
</dbReference>
<protein>
    <submittedName>
        <fullName evidence="6">RNA methyltransferase</fullName>
    </submittedName>
</protein>
<dbReference type="InterPro" id="IPR029026">
    <property type="entry name" value="tRNA_m1G_MTases_N"/>
</dbReference>
<evidence type="ECO:0000256" key="1">
    <source>
        <dbReference type="ARBA" id="ARBA00007228"/>
    </source>
</evidence>
<keyword evidence="2 6" id="KW-0489">Methyltransferase</keyword>
<dbReference type="GO" id="GO:0003723">
    <property type="term" value="F:RNA binding"/>
    <property type="evidence" value="ECO:0007669"/>
    <property type="project" value="InterPro"/>
</dbReference>
<dbReference type="GO" id="GO:0008173">
    <property type="term" value="F:RNA methyltransferase activity"/>
    <property type="evidence" value="ECO:0007669"/>
    <property type="project" value="InterPro"/>
</dbReference>
<evidence type="ECO:0000313" key="7">
    <source>
        <dbReference type="Proteomes" id="UP000750197"/>
    </source>
</evidence>
<proteinExistence type="inferred from homology"/>
<dbReference type="Gene3D" id="3.40.1280.10">
    <property type="match status" value="1"/>
</dbReference>
<gene>
    <name evidence="6" type="ORF">KIY12_09160</name>
</gene>
<dbReference type="AlphaFoldDB" id="A0A8J7YQB5"/>
<evidence type="ECO:0000259" key="5">
    <source>
        <dbReference type="Pfam" id="PF00588"/>
    </source>
</evidence>
<dbReference type="Proteomes" id="UP000750197">
    <property type="component" value="Unassembled WGS sequence"/>
</dbReference>
<evidence type="ECO:0000313" key="6">
    <source>
        <dbReference type="EMBL" id="MBX8644868.1"/>
    </source>
</evidence>
<evidence type="ECO:0000256" key="2">
    <source>
        <dbReference type="ARBA" id="ARBA00022603"/>
    </source>
</evidence>
<dbReference type="InterPro" id="IPR004384">
    <property type="entry name" value="RNA_MeTrfase_TrmJ/LasT"/>
</dbReference>
<dbReference type="PIRSF" id="PIRSF004808">
    <property type="entry name" value="LasT"/>
    <property type="match status" value="1"/>
</dbReference>
<sequence>MPEFRVILVRPENEGNIGAVARSMANFDFSELYLVSPVPVGDEARRRAKHGNFILDSSVTAGNVRDAVAGCDIVVGTTGIRNTGERRFLRNFDTPREFAERVRRTRRKYALLFGPEGLGLSNPELQVCDMIVSIPTSERYPVMNLSHAVSVVLYELFLSGYEPVSLKRALSDEKEKVNEYFSSLLDAIDYPEHKREKARLMFRRLIGRANLSKWEFFITMGVLSRTLKTLSGRKQ</sequence>
<dbReference type="NCBIfam" id="TIGR00050">
    <property type="entry name" value="rRNA_methyl_1"/>
    <property type="match status" value="1"/>
</dbReference>
<comment type="similarity">
    <text evidence="1">Belongs to the class IV-like SAM-binding methyltransferase superfamily. RNA methyltransferase TrmH family.</text>
</comment>
<keyword evidence="4" id="KW-0949">S-adenosyl-L-methionine</keyword>
<evidence type="ECO:0000256" key="3">
    <source>
        <dbReference type="ARBA" id="ARBA00022679"/>
    </source>
</evidence>
<accession>A0A8J7YQB5</accession>
<dbReference type="GO" id="GO:0005829">
    <property type="term" value="C:cytosol"/>
    <property type="evidence" value="ECO:0007669"/>
    <property type="project" value="TreeGrafter"/>
</dbReference>
<comment type="caution">
    <text evidence="6">The sequence shown here is derived from an EMBL/GenBank/DDBJ whole genome shotgun (WGS) entry which is preliminary data.</text>
</comment>
<dbReference type="GO" id="GO:0002128">
    <property type="term" value="P:tRNA nucleoside ribose methylation"/>
    <property type="evidence" value="ECO:0007669"/>
    <property type="project" value="TreeGrafter"/>
</dbReference>
<keyword evidence="3" id="KW-0808">Transferase</keyword>
<dbReference type="SUPFAM" id="SSF75217">
    <property type="entry name" value="alpha/beta knot"/>
    <property type="match status" value="1"/>
</dbReference>
<reference evidence="6" key="1">
    <citation type="submission" date="2021-05" db="EMBL/GenBank/DDBJ databases">
        <title>Genomic insights into ecological role and evolution of a novel Thermoplasmata order Candidatus Sysuiplasmatales.</title>
        <authorList>
            <person name="Yuan Y."/>
        </authorList>
    </citation>
    <scope>NUCLEOTIDE SEQUENCE</scope>
    <source>
        <strain evidence="6">TUT19-bin139</strain>
    </source>
</reference>
<dbReference type="Gene3D" id="1.10.8.590">
    <property type="match status" value="1"/>
</dbReference>
<dbReference type="InterPro" id="IPR029028">
    <property type="entry name" value="Alpha/beta_knot_MTases"/>
</dbReference>
<name>A0A8J7YQB5_9ARCH</name>
<organism evidence="6 7">
    <name type="scientific">Candidatus Sysuiplasma superficiale</name>
    <dbReference type="NCBI Taxonomy" id="2823368"/>
    <lineage>
        <taxon>Archaea</taxon>
        <taxon>Methanobacteriati</taxon>
        <taxon>Thermoplasmatota</taxon>
        <taxon>Thermoplasmata</taxon>
        <taxon>Candidatus Sysuiplasmatales</taxon>
        <taxon>Candidatus Sysuiplasmataceae</taxon>
        <taxon>Candidatus Sysuiplasma</taxon>
    </lineage>
</organism>
<dbReference type="EMBL" id="JAHEAC010000114">
    <property type="protein sequence ID" value="MBX8644868.1"/>
    <property type="molecule type" value="Genomic_DNA"/>
</dbReference>
<feature type="domain" description="tRNA/rRNA methyltransferase SpoU type" evidence="5">
    <location>
        <begin position="4"/>
        <end position="154"/>
    </location>
</feature>
<dbReference type="CDD" id="cd18093">
    <property type="entry name" value="SpoU-like_TrmJ"/>
    <property type="match status" value="1"/>
</dbReference>
<dbReference type="PANTHER" id="PTHR42786:SF2">
    <property type="entry name" value="TRNA (CYTIDINE_URIDINE-2'-O-)-METHYLTRANSFERASE TRMJ"/>
    <property type="match status" value="1"/>
</dbReference>
<dbReference type="InterPro" id="IPR001537">
    <property type="entry name" value="SpoU_MeTrfase"/>
</dbReference>
<evidence type="ECO:0000256" key="4">
    <source>
        <dbReference type="ARBA" id="ARBA00022691"/>
    </source>
</evidence>
<dbReference type="PANTHER" id="PTHR42786">
    <property type="entry name" value="TRNA/RRNA METHYLTRANSFERASE"/>
    <property type="match status" value="1"/>
</dbReference>